<organism evidence="1">
    <name type="scientific">Candidatus Thiocaldithrix dubininis</name>
    <dbReference type="NCBI Taxonomy" id="3080823"/>
    <lineage>
        <taxon>Bacteria</taxon>
        <taxon>Pseudomonadati</taxon>
        <taxon>Pseudomonadota</taxon>
        <taxon>Gammaproteobacteria</taxon>
        <taxon>Thiotrichales</taxon>
        <taxon>Thiotrichaceae</taxon>
        <taxon>Candidatus Thiocaldithrix</taxon>
    </lineage>
</organism>
<dbReference type="AlphaFoldDB" id="A0AA95H5T4"/>
<evidence type="ECO:0000313" key="1">
    <source>
        <dbReference type="EMBL" id="WGZ90815.1"/>
    </source>
</evidence>
<dbReference type="KEGG" id="tdu:QJT80_15230"/>
<accession>A0AA95H5T4</accession>
<name>A0AA95H5T4_9GAMM</name>
<protein>
    <submittedName>
        <fullName evidence="1">Uncharacterized protein</fullName>
    </submittedName>
</protein>
<reference evidence="1" key="2">
    <citation type="submission" date="2023-04" db="EMBL/GenBank/DDBJ databases">
        <authorList>
            <person name="Beletskiy A.V."/>
            <person name="Mardanov A.V."/>
            <person name="Ravin N.V."/>
        </authorList>
    </citation>
    <scope>NUCLEOTIDE SEQUENCE</scope>
    <source>
        <strain evidence="1">GKL-01</strain>
    </source>
</reference>
<sequence>MHIRKTTGLSPHYSTINREERNYAALLFAALCLPENAQRFLTACGYHQKINDEFGVYFEYAYLRDLWHTLADEDIKKSIIRNHLEIKNINAILNLPLKEINQLFGVSGQASAKCLQYPGKWSISKYHHHFLDNDDFLAICKFKWAFNIKPDIVIHLDKNHAICLEAKYESSEGYYPASMQDKKIFTARGLVKHSTGQIELQDYMMQVLLGIQTDFLFLVPNPKNHCNYKVITWAEAFNCLDTQHMPAFAKTMIEMISKIGL</sequence>
<proteinExistence type="predicted"/>
<reference evidence="1" key="1">
    <citation type="journal article" date="2023" name="Int. J. Mol. Sci.">
        <title>Metagenomics Revealed a New Genus 'Candidatus Thiocaldithrix dubininis' gen. nov., sp. nov. and a New Species 'Candidatus Thiothrix putei' sp. nov. in the Family Thiotrichaceae, Some Members of Which Have Traits of Both Na+- and H+-Motive Energetics.</title>
        <authorList>
            <person name="Ravin N.V."/>
            <person name="Muntyan M.S."/>
            <person name="Smolyakov D.D."/>
            <person name="Rudenko T.S."/>
            <person name="Beletsky A.V."/>
            <person name="Mardanov A.V."/>
            <person name="Grabovich M.Y."/>
        </authorList>
    </citation>
    <scope>NUCLEOTIDE SEQUENCE</scope>
    <source>
        <strain evidence="1">GKL-01</strain>
    </source>
</reference>
<dbReference type="Proteomes" id="UP001300672">
    <property type="component" value="Chromosome"/>
</dbReference>
<gene>
    <name evidence="1" type="ORF">QJT80_15230</name>
</gene>
<dbReference type="EMBL" id="CP124755">
    <property type="protein sequence ID" value="WGZ90815.1"/>
    <property type="molecule type" value="Genomic_DNA"/>
</dbReference>